<evidence type="ECO:0000256" key="1">
    <source>
        <dbReference type="SAM" id="MobiDB-lite"/>
    </source>
</evidence>
<evidence type="ECO:0000313" key="2">
    <source>
        <dbReference type="Proteomes" id="UP000035642"/>
    </source>
</evidence>
<evidence type="ECO:0000313" key="3">
    <source>
        <dbReference type="WBParaSite" id="ACAC_0001024901-mRNA-1"/>
    </source>
</evidence>
<name>A0A0K0DGL5_ANGCA</name>
<dbReference type="AlphaFoldDB" id="A0A0K0DGL5"/>
<accession>A0A0K0DGL5</accession>
<reference evidence="2" key="1">
    <citation type="submission" date="2012-09" db="EMBL/GenBank/DDBJ databases">
        <authorList>
            <person name="Martin A.A."/>
        </authorList>
    </citation>
    <scope>NUCLEOTIDE SEQUENCE</scope>
</reference>
<reference evidence="3" key="2">
    <citation type="submission" date="2017-02" db="UniProtKB">
        <authorList>
            <consortium name="WormBaseParasite"/>
        </authorList>
    </citation>
    <scope>IDENTIFICATION</scope>
</reference>
<dbReference type="WBParaSite" id="ACAC_0001024901-mRNA-1">
    <property type="protein sequence ID" value="ACAC_0001024901-mRNA-1"/>
    <property type="gene ID" value="ACAC_0001024901"/>
</dbReference>
<sequence length="94" mass="10255">MAKLEILLFIGMLSPPAMKMITISLPMPSRSLENTADETKTLAGEPKHSAKKISNKAGELVKIPKNHPISSCSYELKKTSSMPINEEHQHAEGA</sequence>
<proteinExistence type="predicted"/>
<keyword evidence="2" id="KW-1185">Reference proteome</keyword>
<dbReference type="Proteomes" id="UP000035642">
    <property type="component" value="Unassembled WGS sequence"/>
</dbReference>
<feature type="region of interest" description="Disordered" evidence="1">
    <location>
        <begin position="34"/>
        <end position="56"/>
    </location>
</feature>
<protein>
    <submittedName>
        <fullName evidence="3">Secreted protein</fullName>
    </submittedName>
</protein>
<feature type="compositionally biased region" description="Basic and acidic residues" evidence="1">
    <location>
        <begin position="37"/>
        <end position="48"/>
    </location>
</feature>
<organism evidence="2 3">
    <name type="scientific">Angiostrongylus cantonensis</name>
    <name type="common">Rat lungworm</name>
    <dbReference type="NCBI Taxonomy" id="6313"/>
    <lineage>
        <taxon>Eukaryota</taxon>
        <taxon>Metazoa</taxon>
        <taxon>Ecdysozoa</taxon>
        <taxon>Nematoda</taxon>
        <taxon>Chromadorea</taxon>
        <taxon>Rhabditida</taxon>
        <taxon>Rhabditina</taxon>
        <taxon>Rhabditomorpha</taxon>
        <taxon>Strongyloidea</taxon>
        <taxon>Metastrongylidae</taxon>
        <taxon>Angiostrongylus</taxon>
    </lineage>
</organism>